<organism evidence="3 4">
    <name type="scientific">Luteitalea pratensis</name>
    <dbReference type="NCBI Taxonomy" id="1855912"/>
    <lineage>
        <taxon>Bacteria</taxon>
        <taxon>Pseudomonadati</taxon>
        <taxon>Acidobacteriota</taxon>
        <taxon>Vicinamibacteria</taxon>
        <taxon>Vicinamibacterales</taxon>
        <taxon>Vicinamibacteraceae</taxon>
        <taxon>Luteitalea</taxon>
    </lineage>
</organism>
<comment type="similarity">
    <text evidence="1">Belongs to the metallo-dependent hydrolases superfamily.</text>
</comment>
<dbReference type="SUPFAM" id="SSF51556">
    <property type="entry name" value="Metallo-dependent hydrolases"/>
    <property type="match status" value="1"/>
</dbReference>
<reference evidence="4" key="2">
    <citation type="submission" date="2016-04" db="EMBL/GenBank/DDBJ databases">
        <title>First Complete Genome Sequence of a Subdivision 6 Acidobacterium.</title>
        <authorList>
            <person name="Huang S."/>
            <person name="Vieira S."/>
            <person name="Bunk B."/>
            <person name="Riedel T."/>
            <person name="Sproeer C."/>
            <person name="Overmann J."/>
        </authorList>
    </citation>
    <scope>NUCLEOTIDE SEQUENCE [LARGE SCALE GENOMIC DNA]</scope>
    <source>
        <strain evidence="4">DSM 100886 HEG_-6_39</strain>
    </source>
</reference>
<evidence type="ECO:0000256" key="1">
    <source>
        <dbReference type="ARBA" id="ARBA00038310"/>
    </source>
</evidence>
<dbReference type="PANTHER" id="PTHR43569:SF2">
    <property type="entry name" value="AMIDOHYDROLASE-RELATED DOMAIN-CONTAINING PROTEIN"/>
    <property type="match status" value="1"/>
</dbReference>
<dbReference type="OrthoDB" id="5450317at2"/>
<feature type="domain" description="Amidohydrolase-related" evidence="2">
    <location>
        <begin position="3"/>
        <end position="277"/>
    </location>
</feature>
<accession>A0A143PSF4</accession>
<dbReference type="STRING" id="1855912.LuPra_04333"/>
<dbReference type="RefSeq" id="WP_110172671.1">
    <property type="nucleotide sequence ID" value="NZ_CP015136.1"/>
</dbReference>
<reference evidence="3 4" key="1">
    <citation type="journal article" date="2016" name="Genome Announc.">
        <title>First Complete Genome Sequence of a Subdivision 6 Acidobacterium Strain.</title>
        <authorList>
            <person name="Huang S."/>
            <person name="Vieira S."/>
            <person name="Bunk B."/>
            <person name="Riedel T."/>
            <person name="Sproer C."/>
            <person name="Overmann J."/>
        </authorList>
    </citation>
    <scope>NUCLEOTIDE SEQUENCE [LARGE SCALE GENOMIC DNA]</scope>
    <source>
        <strain evidence="4">DSM 100886 HEG_-6_39</strain>
    </source>
</reference>
<dbReference type="PANTHER" id="PTHR43569">
    <property type="entry name" value="AMIDOHYDROLASE"/>
    <property type="match status" value="1"/>
</dbReference>
<dbReference type="PATRIC" id="fig|1813736.3.peg.4571"/>
<protein>
    <submittedName>
        <fullName evidence="3">Putative metal-dependent hydrolase of the TIM-barrel fold protein</fullName>
    </submittedName>
</protein>
<dbReference type="GO" id="GO:0016787">
    <property type="term" value="F:hydrolase activity"/>
    <property type="evidence" value="ECO:0007669"/>
    <property type="project" value="UniProtKB-KW"/>
</dbReference>
<dbReference type="Pfam" id="PF04909">
    <property type="entry name" value="Amidohydro_2"/>
    <property type="match status" value="1"/>
</dbReference>
<dbReference type="InterPro" id="IPR052350">
    <property type="entry name" value="Metallo-dep_Lactonases"/>
</dbReference>
<keyword evidence="3" id="KW-0378">Hydrolase</keyword>
<gene>
    <name evidence="3" type="ORF">LuPra_04333</name>
</gene>
<sequence length="281" mass="30994">MKIDSHQHLWRFDPVEYGWIDEKATALRRSYLHADLARELTASGLDGAVAVQARQSLAENDFLLGQATASGGRIRGVVGWVNLAADDVDEVLGRYAPQPRFVGVRHVVQGETDPGFLARPAFNRGVSRLRRHGLVYDVLIYAAQLPAAIAFVDRHPSQPFVLDHIAKPTIAAGRIDEAWARSFREIAKRSHVTCKLSGVVTEVRDATWSIDVIRPYVDLAIEAFGPARLMFGSDWPVCRLKTEYGDWVRTVQALTSGWSAAEQAAFWGGTAATTYKLAPDA</sequence>
<dbReference type="Gene3D" id="3.20.20.140">
    <property type="entry name" value="Metal-dependent hydrolases"/>
    <property type="match status" value="1"/>
</dbReference>
<evidence type="ECO:0000259" key="2">
    <source>
        <dbReference type="Pfam" id="PF04909"/>
    </source>
</evidence>
<dbReference type="AlphaFoldDB" id="A0A143PSF4"/>
<dbReference type="EMBL" id="CP015136">
    <property type="protein sequence ID" value="AMY11088.1"/>
    <property type="molecule type" value="Genomic_DNA"/>
</dbReference>
<keyword evidence="4" id="KW-1185">Reference proteome</keyword>
<dbReference type="Proteomes" id="UP000076079">
    <property type="component" value="Chromosome"/>
</dbReference>
<dbReference type="KEGG" id="abac:LuPra_04333"/>
<dbReference type="InterPro" id="IPR006680">
    <property type="entry name" value="Amidohydro-rel"/>
</dbReference>
<evidence type="ECO:0000313" key="4">
    <source>
        <dbReference type="Proteomes" id="UP000076079"/>
    </source>
</evidence>
<proteinExistence type="inferred from homology"/>
<dbReference type="InterPro" id="IPR032466">
    <property type="entry name" value="Metal_Hydrolase"/>
</dbReference>
<evidence type="ECO:0000313" key="3">
    <source>
        <dbReference type="EMBL" id="AMY11088.1"/>
    </source>
</evidence>
<name>A0A143PSF4_LUTPR</name>